<accession>A0A9D2N9F5</accession>
<dbReference type="Proteomes" id="UP000823849">
    <property type="component" value="Unassembled WGS sequence"/>
</dbReference>
<evidence type="ECO:0000256" key="1">
    <source>
        <dbReference type="SAM" id="MobiDB-lite"/>
    </source>
</evidence>
<name>A0A9D2N9F5_9FIRM</name>
<reference evidence="2" key="2">
    <citation type="submission" date="2021-04" db="EMBL/GenBank/DDBJ databases">
        <authorList>
            <person name="Gilroy R."/>
        </authorList>
    </citation>
    <scope>NUCLEOTIDE SEQUENCE</scope>
    <source>
        <strain evidence="2">CHK185-5351</strain>
    </source>
</reference>
<dbReference type="EMBL" id="DWWU01000009">
    <property type="protein sequence ID" value="HJC14541.1"/>
    <property type="molecule type" value="Genomic_DNA"/>
</dbReference>
<gene>
    <name evidence="2" type="ORF">H9705_01755</name>
</gene>
<comment type="caution">
    <text evidence="2">The sequence shown here is derived from an EMBL/GenBank/DDBJ whole genome shotgun (WGS) entry which is preliminary data.</text>
</comment>
<protein>
    <recommendedName>
        <fullName evidence="4">SynChlorMet cassette protein ScmC</fullName>
    </recommendedName>
</protein>
<evidence type="ECO:0000313" key="3">
    <source>
        <dbReference type="Proteomes" id="UP000823849"/>
    </source>
</evidence>
<sequence length="328" mass="36442">MDKLFQIGSFCFRLICAEDIPVPEYFLLFAQSGHSDFIHAGETYGEDDISVPQPEYTYEIRVSDVLPQPTGKVIARRPDLVVFQETAGITEDSAAEASRGGTEGAPEHSAGGHPALESRLIGVKGTEGYYACYRETGPDRAEVVLARDRIEGLHIDPVFTSLLALERRMIRRDSLVLHCAYVLDHGEAILFSAPSETGKTTQANLWEKYRGSRTVNGDRALLGKIDGRWHAQGWPVCGTSEVCNNEAHPIRAIVMLSQAKENRAERLTPGQAFPLLYSQITINRWNMEDHIRAMDLMEKLLAELPVYHLGCTISGEAVKCLENALQEE</sequence>
<evidence type="ECO:0000313" key="2">
    <source>
        <dbReference type="EMBL" id="HJC14541.1"/>
    </source>
</evidence>
<evidence type="ECO:0008006" key="4">
    <source>
        <dbReference type="Google" id="ProtNLM"/>
    </source>
</evidence>
<proteinExistence type="predicted"/>
<dbReference type="AlphaFoldDB" id="A0A9D2N9F5"/>
<organism evidence="2 3">
    <name type="scientific">Candidatus Fusicatenibacter intestinigallinarum</name>
    <dbReference type="NCBI Taxonomy" id="2838598"/>
    <lineage>
        <taxon>Bacteria</taxon>
        <taxon>Bacillati</taxon>
        <taxon>Bacillota</taxon>
        <taxon>Clostridia</taxon>
        <taxon>Lachnospirales</taxon>
        <taxon>Lachnospiraceae</taxon>
        <taxon>Fusicatenibacter</taxon>
    </lineage>
</organism>
<dbReference type="SUPFAM" id="SSF53795">
    <property type="entry name" value="PEP carboxykinase-like"/>
    <property type="match status" value="1"/>
</dbReference>
<reference evidence="2" key="1">
    <citation type="journal article" date="2021" name="PeerJ">
        <title>Extensive microbial diversity within the chicken gut microbiome revealed by metagenomics and culture.</title>
        <authorList>
            <person name="Gilroy R."/>
            <person name="Ravi A."/>
            <person name="Getino M."/>
            <person name="Pursley I."/>
            <person name="Horton D.L."/>
            <person name="Alikhan N.F."/>
            <person name="Baker D."/>
            <person name="Gharbi K."/>
            <person name="Hall N."/>
            <person name="Watson M."/>
            <person name="Adriaenssens E.M."/>
            <person name="Foster-Nyarko E."/>
            <person name="Jarju S."/>
            <person name="Secka A."/>
            <person name="Antonio M."/>
            <person name="Oren A."/>
            <person name="Chaudhuri R.R."/>
            <person name="La Ragione R."/>
            <person name="Hildebrand F."/>
            <person name="Pallen M.J."/>
        </authorList>
    </citation>
    <scope>NUCLEOTIDE SEQUENCE</scope>
    <source>
        <strain evidence="2">CHK185-5351</strain>
    </source>
</reference>
<feature type="region of interest" description="Disordered" evidence="1">
    <location>
        <begin position="92"/>
        <end position="116"/>
    </location>
</feature>